<dbReference type="OrthoDB" id="2707213at2759"/>
<reference evidence="1 2" key="1">
    <citation type="submission" date="2014-04" db="EMBL/GenBank/DDBJ databases">
        <authorList>
            <consortium name="DOE Joint Genome Institute"/>
            <person name="Kuo A."/>
            <person name="Kohler A."/>
            <person name="Costa M.D."/>
            <person name="Nagy L.G."/>
            <person name="Floudas D."/>
            <person name="Copeland A."/>
            <person name="Barry K.W."/>
            <person name="Cichocki N."/>
            <person name="Veneault-Fourrey C."/>
            <person name="LaButti K."/>
            <person name="Lindquist E.A."/>
            <person name="Lipzen A."/>
            <person name="Lundell T."/>
            <person name="Morin E."/>
            <person name="Murat C."/>
            <person name="Sun H."/>
            <person name="Tunlid A."/>
            <person name="Henrissat B."/>
            <person name="Grigoriev I.V."/>
            <person name="Hibbett D.S."/>
            <person name="Martin F."/>
            <person name="Nordberg H.P."/>
            <person name="Cantor M.N."/>
            <person name="Hua S.X."/>
        </authorList>
    </citation>
    <scope>NUCLEOTIDE SEQUENCE [LARGE SCALE GENOMIC DNA]</scope>
    <source>
        <strain evidence="1 2">441</strain>
    </source>
</reference>
<sequence>MSMPIEANLKLIKLEDPEIDAAGYQSAVGALMSVIRLEKSYVVVSVSPVEEAYGSFVPVPRNVYLSISSFVLPKLRQVQYQLLSSSLSDRIHDEFETLLPALMGEDSPSSSSNPPEH</sequence>
<reference evidence="2" key="2">
    <citation type="submission" date="2015-01" db="EMBL/GenBank/DDBJ databases">
        <title>Evolutionary Origins and Diversification of the Mycorrhizal Mutualists.</title>
        <authorList>
            <consortium name="DOE Joint Genome Institute"/>
            <consortium name="Mycorrhizal Genomics Consortium"/>
            <person name="Kohler A."/>
            <person name="Kuo A."/>
            <person name="Nagy L.G."/>
            <person name="Floudas D."/>
            <person name="Copeland A."/>
            <person name="Barry K.W."/>
            <person name="Cichocki N."/>
            <person name="Veneault-Fourrey C."/>
            <person name="LaButti K."/>
            <person name="Lindquist E.A."/>
            <person name="Lipzen A."/>
            <person name="Lundell T."/>
            <person name="Morin E."/>
            <person name="Murat C."/>
            <person name="Riley R."/>
            <person name="Ohm R."/>
            <person name="Sun H."/>
            <person name="Tunlid A."/>
            <person name="Henrissat B."/>
            <person name="Grigoriev I.V."/>
            <person name="Hibbett D.S."/>
            <person name="Martin F."/>
        </authorList>
    </citation>
    <scope>NUCLEOTIDE SEQUENCE [LARGE SCALE GENOMIC DNA]</scope>
    <source>
        <strain evidence="2">441</strain>
    </source>
</reference>
<evidence type="ECO:0000313" key="1">
    <source>
        <dbReference type="EMBL" id="KIK13651.1"/>
    </source>
</evidence>
<proteinExistence type="predicted"/>
<gene>
    <name evidence="1" type="ORF">PISMIDRAFT_17829</name>
</gene>
<evidence type="ECO:0000313" key="2">
    <source>
        <dbReference type="Proteomes" id="UP000054018"/>
    </source>
</evidence>
<dbReference type="EMBL" id="KN833982">
    <property type="protein sequence ID" value="KIK13651.1"/>
    <property type="molecule type" value="Genomic_DNA"/>
</dbReference>
<name>A0A0C9Y9T0_9AGAM</name>
<keyword evidence="2" id="KW-1185">Reference proteome</keyword>
<dbReference type="HOGENOM" id="CLU_156721_1_0_1"/>
<dbReference type="Proteomes" id="UP000054018">
    <property type="component" value="Unassembled WGS sequence"/>
</dbReference>
<protein>
    <submittedName>
        <fullName evidence="1">Uncharacterized protein</fullName>
    </submittedName>
</protein>
<dbReference type="AlphaFoldDB" id="A0A0C9Y9T0"/>
<accession>A0A0C9Y9T0</accession>
<organism evidence="1 2">
    <name type="scientific">Pisolithus microcarpus 441</name>
    <dbReference type="NCBI Taxonomy" id="765257"/>
    <lineage>
        <taxon>Eukaryota</taxon>
        <taxon>Fungi</taxon>
        <taxon>Dikarya</taxon>
        <taxon>Basidiomycota</taxon>
        <taxon>Agaricomycotina</taxon>
        <taxon>Agaricomycetes</taxon>
        <taxon>Agaricomycetidae</taxon>
        <taxon>Boletales</taxon>
        <taxon>Sclerodermatineae</taxon>
        <taxon>Pisolithaceae</taxon>
        <taxon>Pisolithus</taxon>
    </lineage>
</organism>